<dbReference type="OrthoDB" id="3365399at2759"/>
<evidence type="ECO:0000313" key="3">
    <source>
        <dbReference type="EMBL" id="GCE98880.1"/>
    </source>
</evidence>
<sequence length="419" mass="48498">MVNSTNQPTSFFDEEDDDDFFMGNIDDADDESPPLETIYIDSKPRNEDQERSDKSDEKQREDSDSSDEPIRNKHEETTVNDIESDDDDNVIVLDSSESDEKKKEPSSRIKRTRNTRNSSKTTEPAPSMSPAPPKKTKRSRTTSNITENFLEPDENDEFFKQIAEEFNHTPVGTREPTPEQPRRIYNVRFLSKLDGSIDKAVQIKVLGKYDFASMLPSVLNGFIREYKIPNVMKKIYSQENVTLYWKTAKLLNFMTCNSLKIPQAFENEISDIDITVIPKTQENEFEQTINSKLLEDEHSPSDTVETDMLDARVEEFEKDLKNVDDSTTNHEAKEIIDLENEVDTNLMKIALMGEDNKKMFVNVRTTTILRKVVEYYRIKKRLPMNININLIFDHEKLNLDESIGDQDMEDEDMIEVAVE</sequence>
<dbReference type="SUPFAM" id="SSF54236">
    <property type="entry name" value="Ubiquitin-like"/>
    <property type="match status" value="1"/>
</dbReference>
<feature type="compositionally biased region" description="Acidic residues" evidence="1">
    <location>
        <begin position="12"/>
        <end position="33"/>
    </location>
</feature>
<comment type="caution">
    <text evidence="3">The sequence shown here is derived from an EMBL/GenBank/DDBJ whole genome shotgun (WGS) entry which is preliminary data.</text>
</comment>
<keyword evidence="4" id="KW-1185">Reference proteome</keyword>
<reference evidence="3 4" key="1">
    <citation type="submission" date="2019-01" db="EMBL/GenBank/DDBJ databases">
        <title>Draft Genome Sequencing of Zygosaccharomyces mellis Ca-7.</title>
        <authorList>
            <person name="Shiwa Y."/>
            <person name="Kanesaki Y."/>
            <person name="Ishige T."/>
            <person name="Mura K."/>
            <person name="Hori T."/>
            <person name="Tamura T."/>
        </authorList>
    </citation>
    <scope>NUCLEOTIDE SEQUENCE [LARGE SCALE GENOMIC DNA]</scope>
    <source>
        <strain evidence="3 4">Ca-7</strain>
    </source>
</reference>
<dbReference type="AlphaFoldDB" id="A0A4C2E3Y9"/>
<organism evidence="3 4">
    <name type="scientific">Zygosaccharomyces mellis</name>
    <dbReference type="NCBI Taxonomy" id="42258"/>
    <lineage>
        <taxon>Eukaryota</taxon>
        <taxon>Fungi</taxon>
        <taxon>Dikarya</taxon>
        <taxon>Ascomycota</taxon>
        <taxon>Saccharomycotina</taxon>
        <taxon>Saccharomycetes</taxon>
        <taxon>Saccharomycetales</taxon>
        <taxon>Saccharomycetaceae</taxon>
        <taxon>Zygosaccharomyces</taxon>
    </lineage>
</organism>
<feature type="domain" description="Rad60/SUMO-like" evidence="2">
    <location>
        <begin position="347"/>
        <end position="417"/>
    </location>
</feature>
<dbReference type="InterPro" id="IPR029071">
    <property type="entry name" value="Ubiquitin-like_domsf"/>
</dbReference>
<feature type="compositionally biased region" description="Polar residues" evidence="1">
    <location>
        <begin position="1"/>
        <end position="10"/>
    </location>
</feature>
<evidence type="ECO:0000313" key="4">
    <source>
        <dbReference type="Proteomes" id="UP000301737"/>
    </source>
</evidence>
<protein>
    <submittedName>
        <fullName evidence="3">RNA biosynthetic process</fullName>
    </submittedName>
</protein>
<gene>
    <name evidence="3" type="primary">ESC2</name>
    <name evidence="3" type="ORF">ZYGM_001621</name>
</gene>
<dbReference type="Pfam" id="PF11976">
    <property type="entry name" value="Rad60-SLD"/>
    <property type="match status" value="1"/>
</dbReference>
<dbReference type="InterPro" id="IPR022617">
    <property type="entry name" value="Rad60/SUMO-like_dom"/>
</dbReference>
<accession>A0A4C2E3Y9</accession>
<evidence type="ECO:0000256" key="1">
    <source>
        <dbReference type="SAM" id="MobiDB-lite"/>
    </source>
</evidence>
<dbReference type="Proteomes" id="UP000301737">
    <property type="component" value="Unassembled WGS sequence"/>
</dbReference>
<name>A0A4C2E3Y9_9SACH</name>
<evidence type="ECO:0000259" key="2">
    <source>
        <dbReference type="Pfam" id="PF11976"/>
    </source>
</evidence>
<dbReference type="EMBL" id="BIMX01000007">
    <property type="protein sequence ID" value="GCE98880.1"/>
    <property type="molecule type" value="Genomic_DNA"/>
</dbReference>
<feature type="compositionally biased region" description="Basic and acidic residues" evidence="1">
    <location>
        <begin position="98"/>
        <end position="107"/>
    </location>
</feature>
<dbReference type="Gene3D" id="3.10.20.90">
    <property type="entry name" value="Phosphatidylinositol 3-kinase Catalytic Subunit, Chain A, domain 1"/>
    <property type="match status" value="1"/>
</dbReference>
<dbReference type="CDD" id="cd17080">
    <property type="entry name" value="Ubl_SLD2_Esc2_like"/>
    <property type="match status" value="1"/>
</dbReference>
<feature type="region of interest" description="Disordered" evidence="1">
    <location>
        <begin position="1"/>
        <end position="146"/>
    </location>
</feature>
<feature type="compositionally biased region" description="Low complexity" evidence="1">
    <location>
        <begin position="115"/>
        <end position="126"/>
    </location>
</feature>
<proteinExistence type="predicted"/>
<feature type="compositionally biased region" description="Basic and acidic residues" evidence="1">
    <location>
        <begin position="42"/>
        <end position="77"/>
    </location>
</feature>